<dbReference type="InterPro" id="IPR033879">
    <property type="entry name" value="UPP_Pase"/>
</dbReference>
<dbReference type="EMBL" id="JOTN01000005">
    <property type="protein sequence ID" value="KEK19886.1"/>
    <property type="molecule type" value="Genomic_DNA"/>
</dbReference>
<proteinExistence type="predicted"/>
<dbReference type="PANTHER" id="PTHR14969">
    <property type="entry name" value="SPHINGOSINE-1-PHOSPHATE PHOSPHOHYDROLASE"/>
    <property type="match status" value="1"/>
</dbReference>
<comment type="caution">
    <text evidence="3">The sequence shown here is derived from an EMBL/GenBank/DDBJ whole genome shotgun (WGS) entry which is preliminary data.</text>
</comment>
<feature type="domain" description="Phosphatidic acid phosphatase type 2/haloperoxidase" evidence="2">
    <location>
        <begin position="57"/>
        <end position="166"/>
    </location>
</feature>
<keyword evidence="1" id="KW-1133">Transmembrane helix</keyword>
<dbReference type="CDD" id="cd03385">
    <property type="entry name" value="PAP2_BcrC_like"/>
    <property type="match status" value="1"/>
</dbReference>
<evidence type="ECO:0000313" key="3">
    <source>
        <dbReference type="EMBL" id="KEK19886.1"/>
    </source>
</evidence>
<evidence type="ECO:0000313" key="4">
    <source>
        <dbReference type="Proteomes" id="UP000027822"/>
    </source>
</evidence>
<dbReference type="Pfam" id="PF01569">
    <property type="entry name" value="PAP2"/>
    <property type="match status" value="1"/>
</dbReference>
<dbReference type="GO" id="GO:0050380">
    <property type="term" value="F:undecaprenyl-diphosphatase activity"/>
    <property type="evidence" value="ECO:0007669"/>
    <property type="project" value="InterPro"/>
</dbReference>
<dbReference type="SUPFAM" id="SSF48317">
    <property type="entry name" value="Acid phosphatase/Vanadium-dependent haloperoxidase"/>
    <property type="match status" value="1"/>
</dbReference>
<dbReference type="PANTHER" id="PTHR14969:SF13">
    <property type="entry name" value="AT30094P"/>
    <property type="match status" value="1"/>
</dbReference>
<name>A0A073K050_9BACI</name>
<keyword evidence="1" id="KW-0812">Transmembrane</keyword>
<dbReference type="OrthoDB" id="9789113at2"/>
<dbReference type="InterPro" id="IPR036938">
    <property type="entry name" value="PAP2/HPO_sf"/>
</dbReference>
<reference evidence="3 4" key="1">
    <citation type="submission" date="2014-06" db="EMBL/GenBank/DDBJ databases">
        <title>Draft genome sequence of Bacillus manliponensis JCM 15802 (MCCC 1A00708).</title>
        <authorList>
            <person name="Lai Q."/>
            <person name="Liu Y."/>
            <person name="Shao Z."/>
        </authorList>
    </citation>
    <scope>NUCLEOTIDE SEQUENCE [LARGE SCALE GENOMIC DNA]</scope>
    <source>
        <strain evidence="3 4">JCM 15802</strain>
    </source>
</reference>
<feature type="transmembrane region" description="Helical" evidence="1">
    <location>
        <begin position="151"/>
        <end position="169"/>
    </location>
</feature>
<dbReference type="Gene3D" id="1.20.144.10">
    <property type="entry name" value="Phosphatidic acid phosphatase type 2/haloperoxidase"/>
    <property type="match status" value="1"/>
</dbReference>
<dbReference type="SMART" id="SM00014">
    <property type="entry name" value="acidPPc"/>
    <property type="match status" value="1"/>
</dbReference>
<keyword evidence="1" id="KW-0472">Membrane</keyword>
<feature type="transmembrane region" description="Helical" evidence="1">
    <location>
        <begin position="27"/>
        <end position="49"/>
    </location>
</feature>
<sequence length="201" mass="23505">MSFFQFNVDAFRFINDFGKQYSFLNPVMIFIAEYTIYVLAFTIFVYWCTRSNKNRMMIIHALLAFILAELIGKVVGRFYSNYQPFAVLNDVNKLIDHEIDNSFPSDHTILFFSISFFFLLVRKRVGLIWFVLAICVAISRVFVGVHYPFDVLVGAVIGIGSAIFVFKITPKLLFLQKLLYLYEKGESYILPWKDKSKSYER</sequence>
<evidence type="ECO:0000256" key="1">
    <source>
        <dbReference type="SAM" id="Phobius"/>
    </source>
</evidence>
<dbReference type="Proteomes" id="UP000027822">
    <property type="component" value="Unassembled WGS sequence"/>
</dbReference>
<dbReference type="STRING" id="574376.BAMA_19115"/>
<dbReference type="eggNOG" id="COG0671">
    <property type="taxonomic scope" value="Bacteria"/>
</dbReference>
<dbReference type="RefSeq" id="WP_034638050.1">
    <property type="nucleotide sequence ID" value="NZ_CBCSJC010000010.1"/>
</dbReference>
<accession>A0A073K050</accession>
<protein>
    <submittedName>
        <fullName evidence="3">Bacitracin ABC transporter permease</fullName>
    </submittedName>
</protein>
<gene>
    <name evidence="3" type="ORF">BAMA_19115</name>
</gene>
<feature type="transmembrane region" description="Helical" evidence="1">
    <location>
        <begin position="102"/>
        <end position="120"/>
    </location>
</feature>
<dbReference type="AlphaFoldDB" id="A0A073K050"/>
<organism evidence="3 4">
    <name type="scientific">Bacillus manliponensis</name>
    <dbReference type="NCBI Taxonomy" id="574376"/>
    <lineage>
        <taxon>Bacteria</taxon>
        <taxon>Bacillati</taxon>
        <taxon>Bacillota</taxon>
        <taxon>Bacilli</taxon>
        <taxon>Bacillales</taxon>
        <taxon>Bacillaceae</taxon>
        <taxon>Bacillus</taxon>
        <taxon>Bacillus cereus group</taxon>
    </lineage>
</organism>
<evidence type="ECO:0000259" key="2">
    <source>
        <dbReference type="SMART" id="SM00014"/>
    </source>
</evidence>
<feature type="transmembrane region" description="Helical" evidence="1">
    <location>
        <begin position="61"/>
        <end position="82"/>
    </location>
</feature>
<dbReference type="InterPro" id="IPR000326">
    <property type="entry name" value="PAP2/HPO"/>
</dbReference>
<feature type="transmembrane region" description="Helical" evidence="1">
    <location>
        <begin position="127"/>
        <end position="145"/>
    </location>
</feature>
<dbReference type="GO" id="GO:0005886">
    <property type="term" value="C:plasma membrane"/>
    <property type="evidence" value="ECO:0007669"/>
    <property type="project" value="InterPro"/>
</dbReference>
<keyword evidence="4" id="KW-1185">Reference proteome</keyword>